<name>A0ABT6B7Q5_9GAMM</name>
<proteinExistence type="predicted"/>
<evidence type="ECO:0000313" key="1">
    <source>
        <dbReference type="EMBL" id="MDF4024112.1"/>
    </source>
</evidence>
<sequence length="97" mass="10373">MTMRRPMLDPIGRVAAGGLNLTVLATLVQATAAREGDILVSMDSDGEVYCTPPKHPFSQAMLRQYSNCVVGTITPTSKVDDIREDLAATLEGHRSAA</sequence>
<dbReference type="Proteomes" id="UP001528850">
    <property type="component" value="Unassembled WGS sequence"/>
</dbReference>
<keyword evidence="2" id="KW-1185">Reference proteome</keyword>
<gene>
    <name evidence="1" type="ORF">P3W24_03890</name>
</gene>
<comment type="caution">
    <text evidence="1">The sequence shown here is derived from an EMBL/GenBank/DDBJ whole genome shotgun (WGS) entry which is preliminary data.</text>
</comment>
<organism evidence="1 2">
    <name type="scientific">Luteibacter sahnii</name>
    <dbReference type="NCBI Taxonomy" id="3021977"/>
    <lineage>
        <taxon>Bacteria</taxon>
        <taxon>Pseudomonadati</taxon>
        <taxon>Pseudomonadota</taxon>
        <taxon>Gammaproteobacteria</taxon>
        <taxon>Lysobacterales</taxon>
        <taxon>Rhodanobacteraceae</taxon>
        <taxon>Luteibacter</taxon>
    </lineage>
</organism>
<evidence type="ECO:0000313" key="2">
    <source>
        <dbReference type="Proteomes" id="UP001528850"/>
    </source>
</evidence>
<dbReference type="EMBL" id="JARJJS010000001">
    <property type="protein sequence ID" value="MDF4024112.1"/>
    <property type="molecule type" value="Genomic_DNA"/>
</dbReference>
<protein>
    <submittedName>
        <fullName evidence="1">Uncharacterized protein</fullName>
    </submittedName>
</protein>
<reference evidence="1 2" key="1">
    <citation type="journal article" date="2024" name="Curr. Microbiol.">
        <title>Luteibacter sahnii sp. nov., A Novel Yellow-Colored Xanthomonadin Pigment Producing Probiotic Bacterium from Healthy Rice Seed Microbiome.</title>
        <authorList>
            <person name="Jaiswal G."/>
            <person name="Rana R."/>
            <person name="Nayak P.K."/>
            <person name="Chouhan R."/>
            <person name="Gandhi S.G."/>
            <person name="Patel H.K."/>
            <person name="Patil P.B."/>
        </authorList>
    </citation>
    <scope>NUCLEOTIDE SEQUENCE [LARGE SCALE GENOMIC DNA]</scope>
    <source>
        <strain evidence="1 2">PPL201</strain>
    </source>
</reference>
<accession>A0ABT6B7Q5</accession>